<feature type="transmembrane region" description="Helical" evidence="10">
    <location>
        <begin position="613"/>
        <end position="638"/>
    </location>
</feature>
<feature type="transmembrane region" description="Helical" evidence="10">
    <location>
        <begin position="699"/>
        <end position="717"/>
    </location>
</feature>
<dbReference type="SUPFAM" id="SSF82866">
    <property type="entry name" value="Multidrug efflux transporter AcrB transmembrane domain"/>
    <property type="match status" value="2"/>
</dbReference>
<dbReference type="Gene3D" id="3.30.1360.200">
    <property type="match status" value="1"/>
</dbReference>
<comment type="subunit">
    <text evidence="11">Forms a complex with SecD. Part of the essential Sec protein translocation apparatus which comprises SecA, SecYEG and auxiliary proteins SecDF. Other proteins may also be involved.</text>
</comment>
<dbReference type="InterPro" id="IPR048634">
    <property type="entry name" value="SecD_SecF_C"/>
</dbReference>
<evidence type="ECO:0000313" key="15">
    <source>
        <dbReference type="EMBL" id="QDT53711.1"/>
    </source>
</evidence>
<comment type="caution">
    <text evidence="10">Lacks conserved residue(s) required for the propagation of feature annotation.</text>
</comment>
<dbReference type="InterPro" id="IPR022645">
    <property type="entry name" value="SecD/SecF_bac"/>
</dbReference>
<dbReference type="InterPro" id="IPR022646">
    <property type="entry name" value="SecD/SecF_CS"/>
</dbReference>
<evidence type="ECO:0000256" key="1">
    <source>
        <dbReference type="ARBA" id="ARBA00004651"/>
    </source>
</evidence>
<dbReference type="GO" id="GO:0015450">
    <property type="term" value="F:protein-transporting ATPase activity"/>
    <property type="evidence" value="ECO:0007669"/>
    <property type="project" value="InterPro"/>
</dbReference>
<keyword evidence="3 10" id="KW-1003">Cell membrane</keyword>
<evidence type="ECO:0000256" key="11">
    <source>
        <dbReference type="HAMAP-Rule" id="MF_01464"/>
    </source>
</evidence>
<feature type="domain" description="SSD" evidence="14">
    <location>
        <begin position="955"/>
        <end position="1098"/>
    </location>
</feature>
<evidence type="ECO:0000256" key="13">
    <source>
        <dbReference type="SAM" id="SignalP"/>
    </source>
</evidence>
<reference evidence="15 16" key="1">
    <citation type="submission" date="2019-02" db="EMBL/GenBank/DDBJ databases">
        <title>Deep-cultivation of Planctomycetes and their phenomic and genomic characterization uncovers novel biology.</title>
        <authorList>
            <person name="Wiegand S."/>
            <person name="Jogler M."/>
            <person name="Boedeker C."/>
            <person name="Pinto D."/>
            <person name="Vollmers J."/>
            <person name="Rivas-Marin E."/>
            <person name="Kohn T."/>
            <person name="Peeters S.H."/>
            <person name="Heuer A."/>
            <person name="Rast P."/>
            <person name="Oberbeckmann S."/>
            <person name="Bunk B."/>
            <person name="Jeske O."/>
            <person name="Meyerdierks A."/>
            <person name="Storesund J.E."/>
            <person name="Kallscheuer N."/>
            <person name="Luecker S."/>
            <person name="Lage O.M."/>
            <person name="Pohl T."/>
            <person name="Merkel B.J."/>
            <person name="Hornburger P."/>
            <person name="Mueller R.-W."/>
            <person name="Bruemmer F."/>
            <person name="Labrenz M."/>
            <person name="Spormann A.M."/>
            <person name="Op den Camp H."/>
            <person name="Overmann J."/>
            <person name="Amann R."/>
            <person name="Jetten M.S.M."/>
            <person name="Mascher T."/>
            <person name="Medema M.H."/>
            <person name="Devos D.P."/>
            <person name="Kaster A.-K."/>
            <person name="Ovreas L."/>
            <person name="Rohde M."/>
            <person name="Galperin M.Y."/>
            <person name="Jogler C."/>
        </authorList>
    </citation>
    <scope>NUCLEOTIDE SEQUENCE [LARGE SCALE GENOMIC DNA]</scope>
    <source>
        <strain evidence="15 16">Pan44</strain>
    </source>
</reference>
<evidence type="ECO:0000259" key="14">
    <source>
        <dbReference type="PROSITE" id="PS50156"/>
    </source>
</evidence>
<dbReference type="Pfam" id="PF22599">
    <property type="entry name" value="SecDF_P1_head"/>
    <property type="match status" value="1"/>
</dbReference>
<dbReference type="PANTHER" id="PTHR30081">
    <property type="entry name" value="PROTEIN-EXPORT MEMBRANE PROTEIN SEC"/>
    <property type="match status" value="1"/>
</dbReference>
<dbReference type="GO" id="GO:0006605">
    <property type="term" value="P:protein targeting"/>
    <property type="evidence" value="ECO:0007669"/>
    <property type="project" value="UniProtKB-UniRule"/>
</dbReference>
<dbReference type="EMBL" id="CP036271">
    <property type="protein sequence ID" value="QDT53711.1"/>
    <property type="molecule type" value="Genomic_DNA"/>
</dbReference>
<proteinExistence type="inferred from homology"/>
<dbReference type="GO" id="GO:0043952">
    <property type="term" value="P:protein transport by the Sec complex"/>
    <property type="evidence" value="ECO:0007669"/>
    <property type="project" value="UniProtKB-UniRule"/>
</dbReference>
<dbReference type="NCBIfam" id="TIGR00966">
    <property type="entry name" value="transloc_SecF"/>
    <property type="match status" value="1"/>
</dbReference>
<dbReference type="FunFam" id="1.20.1640.10:FF:000004">
    <property type="entry name" value="Protein translocase subunit SecD"/>
    <property type="match status" value="1"/>
</dbReference>
<evidence type="ECO:0000256" key="10">
    <source>
        <dbReference type="HAMAP-Rule" id="MF_01463"/>
    </source>
</evidence>
<evidence type="ECO:0000256" key="2">
    <source>
        <dbReference type="ARBA" id="ARBA00022448"/>
    </source>
</evidence>
<dbReference type="Pfam" id="PF07549">
    <property type="entry name" value="Sec_GG"/>
    <property type="match status" value="1"/>
</dbReference>
<feature type="compositionally biased region" description="Low complexity" evidence="12">
    <location>
        <begin position="33"/>
        <end position="118"/>
    </location>
</feature>
<feature type="transmembrane region" description="Helical" evidence="10">
    <location>
        <begin position="159"/>
        <end position="183"/>
    </location>
</feature>
<dbReference type="PRINTS" id="PR01755">
    <property type="entry name" value="SECFTRNLCASE"/>
</dbReference>
<evidence type="ECO:0000256" key="6">
    <source>
        <dbReference type="ARBA" id="ARBA00022927"/>
    </source>
</evidence>
<dbReference type="GO" id="GO:0065002">
    <property type="term" value="P:intracellular protein transmembrane transport"/>
    <property type="evidence" value="ECO:0007669"/>
    <property type="project" value="UniProtKB-UniRule"/>
</dbReference>
<dbReference type="HAMAP" id="MF_01464_B">
    <property type="entry name" value="SecF_B"/>
    <property type="match status" value="1"/>
</dbReference>
<keyword evidence="13" id="KW-0732">Signal</keyword>
<feature type="transmembrane region" description="Helical" evidence="10">
    <location>
        <begin position="1049"/>
        <end position="1066"/>
    </location>
</feature>
<dbReference type="InterPro" id="IPR055344">
    <property type="entry name" value="SecD_SecF_C_bact"/>
</dbReference>
<dbReference type="PANTHER" id="PTHR30081:SF1">
    <property type="entry name" value="PROTEIN TRANSLOCASE SUBUNIT SECD"/>
    <property type="match status" value="1"/>
</dbReference>
<evidence type="ECO:0000256" key="9">
    <source>
        <dbReference type="ARBA" id="ARBA00023136"/>
    </source>
</evidence>
<dbReference type="HAMAP" id="MF_01463_B">
    <property type="entry name" value="SecD_B"/>
    <property type="match status" value="1"/>
</dbReference>
<feature type="transmembrane region" description="Helical" evidence="10">
    <location>
        <begin position="571"/>
        <end position="592"/>
    </location>
</feature>
<comment type="subcellular location">
    <subcellularLocation>
        <location evidence="1 10">Cell membrane</location>
        <topology evidence="1 10">Multi-pass membrane protein</topology>
    </subcellularLocation>
</comment>
<keyword evidence="4" id="KW-0997">Cell inner membrane</keyword>
<feature type="transmembrane region" description="Helical" evidence="10">
    <location>
        <begin position="545"/>
        <end position="565"/>
    </location>
</feature>
<comment type="similarity">
    <text evidence="10">Belongs to the SecD/SecF family. SecD subfamily.</text>
</comment>
<dbReference type="InterPro" id="IPR005665">
    <property type="entry name" value="SecF_bac"/>
</dbReference>
<dbReference type="Gene3D" id="3.30.70.3220">
    <property type="match status" value="1"/>
</dbReference>
<keyword evidence="16" id="KW-1185">Reference proteome</keyword>
<feature type="signal peptide" evidence="13">
    <location>
        <begin position="1"/>
        <end position="25"/>
    </location>
</feature>
<dbReference type="InParanoid" id="A0A517SC59"/>
<feature type="transmembrane region" description="Helical" evidence="10">
    <location>
        <begin position="521"/>
        <end position="540"/>
    </location>
</feature>
<feature type="transmembrane region" description="Helical" evidence="10">
    <location>
        <begin position="644"/>
        <end position="668"/>
    </location>
</feature>
<evidence type="ECO:0000313" key="16">
    <source>
        <dbReference type="Proteomes" id="UP000315700"/>
    </source>
</evidence>
<comment type="function">
    <text evidence="10">Part of the Sec protein translocase complex. Interacts with the SecYEG preprotein conducting channel. SecDF uses the proton motive force (PMF) to complete protein translocation after the ATP-dependent function of SecA.</text>
</comment>
<name>A0A517SC59_9PLAN</name>
<dbReference type="NCBIfam" id="TIGR00916">
    <property type="entry name" value="2A0604s01"/>
    <property type="match status" value="1"/>
</dbReference>
<feature type="transmembrane region" description="Helical" evidence="10">
    <location>
        <begin position="1000"/>
        <end position="1019"/>
    </location>
</feature>
<dbReference type="InterPro" id="IPR054384">
    <property type="entry name" value="SecDF_P1_head"/>
</dbReference>
<keyword evidence="9 10" id="KW-0472">Membrane</keyword>
<dbReference type="GO" id="GO:0005886">
    <property type="term" value="C:plasma membrane"/>
    <property type="evidence" value="ECO:0007669"/>
    <property type="project" value="UniProtKB-SubCell"/>
</dbReference>
<comment type="similarity">
    <text evidence="11">Belongs to the SecD/SecF family. SecF subfamily.</text>
</comment>
<feature type="region of interest" description="Disordered" evidence="12">
    <location>
        <begin position="33"/>
        <end position="150"/>
    </location>
</feature>
<evidence type="ECO:0000256" key="3">
    <source>
        <dbReference type="ARBA" id="ARBA00022475"/>
    </source>
</evidence>
<evidence type="ECO:0000256" key="7">
    <source>
        <dbReference type="ARBA" id="ARBA00022989"/>
    </source>
</evidence>
<keyword evidence="7 10" id="KW-1133">Transmembrane helix</keyword>
<evidence type="ECO:0000256" key="5">
    <source>
        <dbReference type="ARBA" id="ARBA00022692"/>
    </source>
</evidence>
<dbReference type="InterPro" id="IPR005791">
    <property type="entry name" value="SecD"/>
</dbReference>
<feature type="transmembrane region" description="Helical" evidence="10">
    <location>
        <begin position="955"/>
        <end position="980"/>
    </location>
</feature>
<evidence type="ECO:0000256" key="4">
    <source>
        <dbReference type="ARBA" id="ARBA00022519"/>
    </source>
</evidence>
<feature type="transmembrane region" description="Helical" evidence="10">
    <location>
        <begin position="195"/>
        <end position="214"/>
    </location>
</feature>
<dbReference type="PROSITE" id="PS50156">
    <property type="entry name" value="SSD"/>
    <property type="match status" value="1"/>
</dbReference>
<dbReference type="Gene3D" id="1.20.1640.10">
    <property type="entry name" value="Multidrug efflux transporter AcrB transmembrane domain"/>
    <property type="match status" value="2"/>
</dbReference>
<feature type="transmembrane region" description="Helical" evidence="10">
    <location>
        <begin position="929"/>
        <end position="948"/>
    </location>
</feature>
<dbReference type="AlphaFoldDB" id="A0A517SC59"/>
<dbReference type="RefSeq" id="WP_197453946.1">
    <property type="nucleotide sequence ID" value="NZ_CP036271.1"/>
</dbReference>
<evidence type="ECO:0000256" key="8">
    <source>
        <dbReference type="ARBA" id="ARBA00023010"/>
    </source>
</evidence>
<accession>A0A517SC59</accession>
<feature type="chain" id="PRO_5021943721" description="Multifunctional fusion protein" evidence="13">
    <location>
        <begin position="26"/>
        <end position="1120"/>
    </location>
</feature>
<keyword evidence="8 10" id="KW-0811">Translocation</keyword>
<protein>
    <recommendedName>
        <fullName evidence="10 11">Multifunctional fusion protein</fullName>
    </recommendedName>
    <domain>
        <recommendedName>
            <fullName evidence="10">Protein translocase subunit SecD</fullName>
        </recommendedName>
    </domain>
    <domain>
        <recommendedName>
            <fullName evidence="11">Protein-export membrane protein SecF</fullName>
        </recommendedName>
    </domain>
</protein>
<evidence type="ECO:0000256" key="12">
    <source>
        <dbReference type="SAM" id="MobiDB-lite"/>
    </source>
</evidence>
<keyword evidence="6 10" id="KW-0653">Protein transport</keyword>
<dbReference type="NCBIfam" id="TIGR01129">
    <property type="entry name" value="secD"/>
    <property type="match status" value="1"/>
</dbReference>
<organism evidence="15 16">
    <name type="scientific">Caulifigura coniformis</name>
    <dbReference type="NCBI Taxonomy" id="2527983"/>
    <lineage>
        <taxon>Bacteria</taxon>
        <taxon>Pseudomonadati</taxon>
        <taxon>Planctomycetota</taxon>
        <taxon>Planctomycetia</taxon>
        <taxon>Planctomycetales</taxon>
        <taxon>Planctomycetaceae</taxon>
        <taxon>Caulifigura</taxon>
    </lineage>
</organism>
<dbReference type="Pfam" id="PF02355">
    <property type="entry name" value="SecD_SecF_C"/>
    <property type="match status" value="2"/>
</dbReference>
<comment type="subunit">
    <text evidence="10">Forms a complex with SecF. Part of the essential Sec protein translocation apparatus which comprises SecA, SecYEG and auxiliary proteins SecDF. Other proteins may also be involved.</text>
</comment>
<keyword evidence="5 10" id="KW-0812">Transmembrane</keyword>
<gene>
    <name evidence="10" type="primary">secD</name>
    <name evidence="11" type="synonym">secF</name>
    <name evidence="15" type="ORF">Pan44_17340</name>
</gene>
<keyword evidence="2 10" id="KW-0813">Transport</keyword>
<dbReference type="InterPro" id="IPR022813">
    <property type="entry name" value="SecD/SecF_arch_bac"/>
</dbReference>
<feature type="transmembrane region" description="Helical" evidence="10">
    <location>
        <begin position="1072"/>
        <end position="1099"/>
    </location>
</feature>
<dbReference type="InterPro" id="IPR000731">
    <property type="entry name" value="SSD"/>
</dbReference>
<dbReference type="KEGG" id="ccos:Pan44_17340"/>
<dbReference type="Proteomes" id="UP000315700">
    <property type="component" value="Chromosome"/>
</dbReference>
<sequence length="1120" mass="119478" precursor="true">MNPVLNTGRSILPMNVLLCALLACTALLGQDQSPAGTEAPAAAAPATQAPAPAPMTPAAETPAAPAPAAEQPPAAPESQPAASATPPAAPAAAPATPPAAAETSPATPAAATTAPAERPALEPGKPDPAKTSIPAPRGVEQPEGFAPGTSVPTEVKGSWAGLLLLLEVLAILVLPFIVGSFIAQSLRVKEMSFRIGLVLFALTIGFVPFINAQIRTGHWLNAIKLGIDLAGGSNMVFEVDKAAAKAAGKENITADVMDKLVSRVSKRINAGGTEEITVRRVGTDRIEVIVPKASQEQVDAIKRRIVDLGSLEFDILANRFDHQAIIALAEPSRNNPAVNDIYQDDRLIAKWRPVAKIGDTDKLKPVEPDPSVDAPARTVIRDGKEVKELLLVVEPDPRKRITGDFLVRATEQLSEDGPAVGFTFNQYGGFLFNQLTTKYQPREGSHRTRLAILLNEEVHSAPTINAVIGSNGQISGQFTSKEIQELIGVLNAGALDVPLNRKPVNEFTVSPLLGQDIQTKGYRAMLISSISVFVVMAVYYRKLGLIANLCLIVNIVLLMGVMSLINATFTLPGLAGVVLTIGMAVDANVLIYERFREEKSKGSSLRMTIHNGFHKALATIVDSNLTTLITAVVLYVVGTEQVRGFAVSLFIGIVVSMFTALYMGRLLFDLAERKRWLTDISMMEAIKATNIAFSKKTRVFAVLSCSLIALGLGLVAWRGSDNLDIDFRGGSMATFRFDGETPTTDEMQQRLDAAFQEAVAVETLQTVDNPPKTLVRIRSTKDDDNEVSRLVAEAFKDSPQKLIHQSLTAGAVTRIENSTTPEFKDGHEVTLTFDSPVSASTASEAVGEQLAEIKGADGKLKYADALSLVAAINPVNAPQSKEITVRAKSVVTSEDLAAAASSYAKAASGRPLFEELNTFDQAVASETQWIAVTAIVVSMLATILYLWFRFLAVDFGLAAVVAVLHDIFAVLGLVTLASLASKTAIGQSLGLIDFKFNLSLVAAFLTIVGYSLNDTIVVFDRIREVRGKSPTVSKELVDRALNETLSRTLLTGVTTLIVIFIMYALGGEGLKGFAFSLFMGIIIGTYSSMFIASPVLVWLMNRKIKKGGRPGAVSTRAAAL</sequence>